<gene>
    <name evidence="1" type="ORF">CLOSTASPAR_00722</name>
</gene>
<reference evidence="1 2" key="2">
    <citation type="submission" date="2009-02" db="EMBL/GenBank/DDBJ databases">
        <title>Draft genome sequence of Clostridium asparagiforme (DSM 15981).</title>
        <authorList>
            <person name="Sudarsanam P."/>
            <person name="Ley R."/>
            <person name="Guruge J."/>
            <person name="Turnbaugh P.J."/>
            <person name="Mahowald M."/>
            <person name="Liep D."/>
            <person name="Gordon J."/>
        </authorList>
    </citation>
    <scope>NUCLEOTIDE SEQUENCE [LARGE SCALE GENOMIC DNA]</scope>
    <source>
        <strain evidence="1 2">DSM 15981</strain>
    </source>
</reference>
<protein>
    <submittedName>
        <fullName evidence="1">Uncharacterized protein</fullName>
    </submittedName>
</protein>
<proteinExistence type="predicted"/>
<evidence type="ECO:0000313" key="2">
    <source>
        <dbReference type="Proteomes" id="UP000004756"/>
    </source>
</evidence>
<evidence type="ECO:0000313" key="1">
    <source>
        <dbReference type="EMBL" id="EEG57230.1"/>
    </source>
</evidence>
<keyword evidence="2" id="KW-1185">Reference proteome</keyword>
<dbReference type="EMBL" id="ACCJ01000030">
    <property type="protein sequence ID" value="EEG57230.1"/>
    <property type="molecule type" value="Genomic_DNA"/>
</dbReference>
<name>C0CUN0_9FIRM</name>
<organism evidence="1 2">
    <name type="scientific">[Clostridium] asparagiforme DSM 15981</name>
    <dbReference type="NCBI Taxonomy" id="518636"/>
    <lineage>
        <taxon>Bacteria</taxon>
        <taxon>Bacillati</taxon>
        <taxon>Bacillota</taxon>
        <taxon>Clostridia</taxon>
        <taxon>Lachnospirales</taxon>
        <taxon>Lachnospiraceae</taxon>
        <taxon>Enterocloster</taxon>
    </lineage>
</organism>
<comment type="caution">
    <text evidence="1">The sequence shown here is derived from an EMBL/GenBank/DDBJ whole genome shotgun (WGS) entry which is preliminary data.</text>
</comment>
<reference evidence="1 2" key="1">
    <citation type="submission" date="2009-01" db="EMBL/GenBank/DDBJ databases">
        <authorList>
            <person name="Fulton L."/>
            <person name="Clifton S."/>
            <person name="Fulton B."/>
            <person name="Xu J."/>
            <person name="Minx P."/>
            <person name="Pepin K.H."/>
            <person name="Johnson M."/>
            <person name="Bhonagiri V."/>
            <person name="Nash W.E."/>
            <person name="Mardis E.R."/>
            <person name="Wilson R.K."/>
        </authorList>
    </citation>
    <scope>NUCLEOTIDE SEQUENCE [LARGE SCALE GENOMIC DNA]</scope>
    <source>
        <strain evidence="1 2">DSM 15981</strain>
    </source>
</reference>
<dbReference type="HOGENOM" id="CLU_3214232_0_0_9"/>
<dbReference type="AlphaFoldDB" id="C0CUN0"/>
<accession>C0CUN0</accession>
<sequence>MYLPGSGGIQDSFIYCFKRCISGTLFLENSVVSGLFQASDSMRI</sequence>
<dbReference type="Proteomes" id="UP000004756">
    <property type="component" value="Unassembled WGS sequence"/>
</dbReference>